<comment type="caution">
    <text evidence="2">The sequence shown here is derived from an EMBL/GenBank/DDBJ whole genome shotgun (WGS) entry which is preliminary data.</text>
</comment>
<evidence type="ECO:0000259" key="1">
    <source>
        <dbReference type="Pfam" id="PF10263"/>
    </source>
</evidence>
<dbReference type="InterPro" id="IPR006640">
    <property type="entry name" value="SprT-like_domain"/>
</dbReference>
<reference evidence="2" key="1">
    <citation type="journal article" date="2015" name="Nature">
        <title>Complex archaea that bridge the gap between prokaryotes and eukaryotes.</title>
        <authorList>
            <person name="Spang A."/>
            <person name="Saw J.H."/>
            <person name="Jorgensen S.L."/>
            <person name="Zaremba-Niedzwiedzka K."/>
            <person name="Martijn J."/>
            <person name="Lind A.E."/>
            <person name="van Eijk R."/>
            <person name="Schleper C."/>
            <person name="Guy L."/>
            <person name="Ettema T.J."/>
        </authorList>
    </citation>
    <scope>NUCLEOTIDE SEQUENCE</scope>
</reference>
<evidence type="ECO:0000313" key="2">
    <source>
        <dbReference type="EMBL" id="KKM06827.1"/>
    </source>
</evidence>
<name>A0A0F9HUJ6_9ZZZZ</name>
<dbReference type="GO" id="GO:0006950">
    <property type="term" value="P:response to stress"/>
    <property type="evidence" value="ECO:0007669"/>
    <property type="project" value="UniProtKB-ARBA"/>
</dbReference>
<dbReference type="EMBL" id="LAZR01015908">
    <property type="protein sequence ID" value="KKM06827.1"/>
    <property type="molecule type" value="Genomic_DNA"/>
</dbReference>
<sequence length="113" mass="13101">MKPKQAKLMMRKYLDDNYLQGWQIGFMNKKTTAGNCCHVTKTIKLSSWFVKLNNCKRVHTTVLHEIAHARIGYGHGHNLQFKISCDYLKVDNASSTFKNNDTFMLHGIERKVL</sequence>
<accession>A0A0F9HUJ6</accession>
<dbReference type="AlphaFoldDB" id="A0A0F9HUJ6"/>
<dbReference type="Pfam" id="PF10263">
    <property type="entry name" value="SprT-like"/>
    <property type="match status" value="1"/>
</dbReference>
<protein>
    <recommendedName>
        <fullName evidence="1">SprT-like domain-containing protein</fullName>
    </recommendedName>
</protein>
<gene>
    <name evidence="2" type="ORF">LCGC14_1740120</name>
</gene>
<proteinExistence type="predicted"/>
<feature type="domain" description="SprT-like" evidence="1">
    <location>
        <begin position="13"/>
        <end position="84"/>
    </location>
</feature>
<organism evidence="2">
    <name type="scientific">marine sediment metagenome</name>
    <dbReference type="NCBI Taxonomy" id="412755"/>
    <lineage>
        <taxon>unclassified sequences</taxon>
        <taxon>metagenomes</taxon>
        <taxon>ecological metagenomes</taxon>
    </lineage>
</organism>